<dbReference type="SUPFAM" id="SSF56601">
    <property type="entry name" value="beta-lactamase/transpeptidase-like"/>
    <property type="match status" value="1"/>
</dbReference>
<dbReference type="PANTHER" id="PTHR43283:SF17">
    <property type="entry name" value="(LOVD), PUTATIVE (AFU_ORTHOLOGUE AFUA_5G00920)-RELATED"/>
    <property type="match status" value="1"/>
</dbReference>
<dbReference type="EMBL" id="JANBVO010000020">
    <property type="protein sequence ID" value="KAJ9143001.1"/>
    <property type="molecule type" value="Genomic_DNA"/>
</dbReference>
<evidence type="ECO:0000313" key="4">
    <source>
        <dbReference type="EMBL" id="KAJ9143001.1"/>
    </source>
</evidence>
<keyword evidence="2" id="KW-0378">Hydrolase</keyword>
<dbReference type="InterPro" id="IPR001466">
    <property type="entry name" value="Beta-lactam-related"/>
</dbReference>
<protein>
    <submittedName>
        <fullName evidence="4">Beta-lactamase</fullName>
    </submittedName>
</protein>
<dbReference type="InterPro" id="IPR012338">
    <property type="entry name" value="Beta-lactam/transpept-like"/>
</dbReference>
<evidence type="ECO:0000256" key="1">
    <source>
        <dbReference type="ARBA" id="ARBA00009009"/>
    </source>
</evidence>
<name>A0AA38RCY2_9PEZI</name>
<feature type="domain" description="Beta-lactamase-related" evidence="3">
    <location>
        <begin position="8"/>
        <end position="393"/>
    </location>
</feature>
<gene>
    <name evidence="4" type="ORF">NKR23_g6899</name>
</gene>
<accession>A0AA38RCY2</accession>
<sequence length="416" mass="45683">MASALPFESAIETAIAEKRVVGAALTAVYKSSDGVKHYSSAFGRESLKADSEPMKLDSLLWIASCTKLLTAISVLQLVQRGLITLNEPLSTVLPEYATPIEVLIPPSDSDGPPTVTTTEEPLTLRRLLTHTSGLCYEWGQSLVRGWRVSLPEDSPYHPSKLSKNGPITLNYRYPLIFPPGAPGKWEYGTSIDWAGKVVERVNGEGLTLGSYMAKYIWEPLGMRSTTFRPLRDSEFTKRLIQRTMRLEDGELAPDPMETFGHVDPHDEGGGGGLYSTAEDYIKVIESLLLDDGKLLPSKLVSELCWPQLPPSPELQARLARNDDPVVLVKESGVRDVADVKWSFSLGGQVALDPIPNKCGPGTMIWSGLPNCFWWLDRDSGTAGFYGSQMFPSADSVTQTLNAQFQKGIYELASRDS</sequence>
<comment type="similarity">
    <text evidence="1">Belongs to the class-A beta-lactamase family.</text>
</comment>
<organism evidence="4 5">
    <name type="scientific">Pleurostoma richardsiae</name>
    <dbReference type="NCBI Taxonomy" id="41990"/>
    <lineage>
        <taxon>Eukaryota</taxon>
        <taxon>Fungi</taxon>
        <taxon>Dikarya</taxon>
        <taxon>Ascomycota</taxon>
        <taxon>Pezizomycotina</taxon>
        <taxon>Sordariomycetes</taxon>
        <taxon>Sordariomycetidae</taxon>
        <taxon>Calosphaeriales</taxon>
        <taxon>Pleurostomataceae</taxon>
        <taxon>Pleurostoma</taxon>
    </lineage>
</organism>
<proteinExistence type="inferred from homology"/>
<dbReference type="GO" id="GO:0016787">
    <property type="term" value="F:hydrolase activity"/>
    <property type="evidence" value="ECO:0007669"/>
    <property type="project" value="UniProtKB-KW"/>
</dbReference>
<evidence type="ECO:0000256" key="2">
    <source>
        <dbReference type="ARBA" id="ARBA00022801"/>
    </source>
</evidence>
<keyword evidence="5" id="KW-1185">Reference proteome</keyword>
<evidence type="ECO:0000259" key="3">
    <source>
        <dbReference type="Pfam" id="PF00144"/>
    </source>
</evidence>
<evidence type="ECO:0000313" key="5">
    <source>
        <dbReference type="Proteomes" id="UP001174694"/>
    </source>
</evidence>
<dbReference type="PANTHER" id="PTHR43283">
    <property type="entry name" value="BETA-LACTAMASE-RELATED"/>
    <property type="match status" value="1"/>
</dbReference>
<dbReference type="AlphaFoldDB" id="A0AA38RCY2"/>
<reference evidence="4" key="1">
    <citation type="submission" date="2022-07" db="EMBL/GenBank/DDBJ databases">
        <title>Fungi with potential for degradation of polypropylene.</title>
        <authorList>
            <person name="Gostincar C."/>
        </authorList>
    </citation>
    <scope>NUCLEOTIDE SEQUENCE</scope>
    <source>
        <strain evidence="4">EXF-13308</strain>
    </source>
</reference>
<comment type="caution">
    <text evidence="4">The sequence shown here is derived from an EMBL/GenBank/DDBJ whole genome shotgun (WGS) entry which is preliminary data.</text>
</comment>
<dbReference type="Pfam" id="PF00144">
    <property type="entry name" value="Beta-lactamase"/>
    <property type="match status" value="1"/>
</dbReference>
<dbReference type="Proteomes" id="UP001174694">
    <property type="component" value="Unassembled WGS sequence"/>
</dbReference>
<dbReference type="InterPro" id="IPR050789">
    <property type="entry name" value="Diverse_Enzym_Activities"/>
</dbReference>
<dbReference type="Gene3D" id="3.40.710.10">
    <property type="entry name" value="DD-peptidase/beta-lactamase superfamily"/>
    <property type="match status" value="1"/>
</dbReference>